<keyword evidence="1" id="KW-1133">Transmembrane helix</keyword>
<dbReference type="VEuPathDB" id="GiardiaDB:SS50377_25024"/>
<gene>
    <name evidence="2" type="ORF">SS50377_17235</name>
    <name evidence="3" type="ORF">SS50377_25024</name>
</gene>
<organism evidence="2">
    <name type="scientific">Spironucleus salmonicida</name>
    <dbReference type="NCBI Taxonomy" id="348837"/>
    <lineage>
        <taxon>Eukaryota</taxon>
        <taxon>Metamonada</taxon>
        <taxon>Diplomonadida</taxon>
        <taxon>Hexamitidae</taxon>
        <taxon>Hexamitinae</taxon>
        <taxon>Spironucleus</taxon>
    </lineage>
</organism>
<keyword evidence="1" id="KW-0472">Membrane</keyword>
<evidence type="ECO:0000313" key="3">
    <source>
        <dbReference type="EMBL" id="KAH0572909.1"/>
    </source>
</evidence>
<proteinExistence type="predicted"/>
<keyword evidence="1" id="KW-0812">Transmembrane</keyword>
<feature type="transmembrane region" description="Helical" evidence="1">
    <location>
        <begin position="488"/>
        <end position="511"/>
    </location>
</feature>
<reference evidence="2 3" key="1">
    <citation type="journal article" date="2014" name="PLoS Genet.">
        <title>The Genome of Spironucleus salmonicida Highlights a Fish Pathogen Adapted to Fluctuating Environments.</title>
        <authorList>
            <person name="Xu F."/>
            <person name="Jerlstrom-Hultqvist J."/>
            <person name="Einarsson E."/>
            <person name="Astvaldsson A."/>
            <person name="Svard S.G."/>
            <person name="Andersson J.O."/>
        </authorList>
    </citation>
    <scope>NUCLEOTIDE SEQUENCE</scope>
    <source>
        <strain evidence="3">ATCC 50377</strain>
    </source>
</reference>
<evidence type="ECO:0000256" key="1">
    <source>
        <dbReference type="SAM" id="Phobius"/>
    </source>
</evidence>
<name>V6LF04_9EUKA</name>
<protein>
    <recommendedName>
        <fullName evidence="5">Transmembrane protein</fullName>
    </recommendedName>
</protein>
<dbReference type="Proteomes" id="UP000018208">
    <property type="component" value="Unassembled WGS sequence"/>
</dbReference>
<dbReference type="EMBL" id="AUWU02000005">
    <property type="protein sequence ID" value="KAH0572909.1"/>
    <property type="molecule type" value="Genomic_DNA"/>
</dbReference>
<dbReference type="AlphaFoldDB" id="V6LF04"/>
<evidence type="ECO:0008006" key="5">
    <source>
        <dbReference type="Google" id="ProtNLM"/>
    </source>
</evidence>
<reference evidence="3" key="2">
    <citation type="submission" date="2020-12" db="EMBL/GenBank/DDBJ databases">
        <title>New Spironucleus salmonicida genome in near-complete chromosomes.</title>
        <authorList>
            <person name="Xu F."/>
            <person name="Kurt Z."/>
            <person name="Jimenez-Gonzalez A."/>
            <person name="Astvaldsson A."/>
            <person name="Andersson J.O."/>
            <person name="Svard S.G."/>
        </authorList>
    </citation>
    <scope>NUCLEOTIDE SEQUENCE</scope>
    <source>
        <strain evidence="3">ATCC 50377</strain>
    </source>
</reference>
<evidence type="ECO:0000313" key="4">
    <source>
        <dbReference type="Proteomes" id="UP000018208"/>
    </source>
</evidence>
<dbReference type="EMBL" id="KI546146">
    <property type="protein sequence ID" value="EST43077.1"/>
    <property type="molecule type" value="Genomic_DNA"/>
</dbReference>
<sequence length="599" mass="65289">MQILAPTCLLISSISTCSPLQDNAILSFPFKCPVINKLKYLNANGNTILNCDLQQVEVLDNGIIAEIQVNRMPQKIINSRFLASYSDSTDRNINFFNVIFITFPGFIDCLSCSWDNGFGDLTKNQISNGEFVLDDNFDSLTIINSSFILTGVVKNLKVIGSIGVVNNVQTIESNNSIIKLYNSSSSTIGNLININNSKLTLELYNRSIQPITNITNNHNIQIDISGYIFADQFSVIQNVINNGQMLIQTNLDVEGVVLKEYFTIYNYTSLQPEGTLVMTHTLTFSSFRGDASGNILCSPINIMKDTQNTKIVSYFNISRKGSLTYQSFIPVSVAFQGTANAKISVTSNFSDFLAPITASGVTNNGTQVDFSQSYSVLVKPQSVFYFFKGVADGCSDVQSCGAPNDLPTIEFTGLQPAWQNAISLPDYKFSASDLSVSLFIPFSATFSPPERVTVPCVASCTCPAAQTFNLNLLRCVDVVNPIKSSLQTSYICGFVLLLILVAAVFAIFVVFKAQKPQFHAVESPLTTGRQLQPVRFSTVPLSQKQGNSIRADEETFNLSVASSAQNSILLDSDHNAGSGPDTGFDGDAADFMQQLDAAK</sequence>
<keyword evidence="4" id="KW-1185">Reference proteome</keyword>
<evidence type="ECO:0000313" key="2">
    <source>
        <dbReference type="EMBL" id="EST43077.1"/>
    </source>
</evidence>
<accession>V6LF04</accession>